<comment type="caution">
    <text evidence="1">The sequence shown here is derived from an EMBL/GenBank/DDBJ whole genome shotgun (WGS) entry which is preliminary data.</text>
</comment>
<dbReference type="EMBL" id="QYBA01000041">
    <property type="protein sequence ID" value="TKY92304.1"/>
    <property type="molecule type" value="Genomic_DNA"/>
</dbReference>
<protein>
    <submittedName>
        <fullName evidence="1">Cyclase family protein</fullName>
    </submittedName>
</protein>
<accession>A0AC61SD10</accession>
<reference evidence="1" key="1">
    <citation type="submission" date="2018-09" db="EMBL/GenBank/DDBJ databases">
        <title>A genomic encyclopedia of anaerobic methanotrophic archaea.</title>
        <authorList>
            <person name="Skennerton C.T."/>
            <person name="Chadwick G.L."/>
            <person name="Laso-Perez R."/>
            <person name="Leu A.O."/>
            <person name="Speth D.R."/>
            <person name="Yu H."/>
            <person name="Morgan-Lang C."/>
            <person name="Hatzenpichler R."/>
            <person name="Goudeau D."/>
            <person name="Malmstrom R."/>
            <person name="Woyke T."/>
            <person name="Hallam S."/>
            <person name="Tyson G.W."/>
            <person name="Wegener G."/>
            <person name="Boetius A."/>
            <person name="Orphan V.J."/>
        </authorList>
    </citation>
    <scope>NUCLEOTIDE SEQUENCE</scope>
    <source>
        <strain evidence="1">CONS3730D10UFb2</strain>
    </source>
</reference>
<evidence type="ECO:0000313" key="2">
    <source>
        <dbReference type="Proteomes" id="UP000315423"/>
    </source>
</evidence>
<name>A0AC61SD10_9EURY</name>
<proteinExistence type="predicted"/>
<dbReference type="Proteomes" id="UP000315423">
    <property type="component" value="Unassembled WGS sequence"/>
</dbReference>
<evidence type="ECO:0000313" key="1">
    <source>
        <dbReference type="EMBL" id="TKY92304.1"/>
    </source>
</evidence>
<gene>
    <name evidence="1" type="ORF">C5S46_01325</name>
</gene>
<sequence>MKIFDISKTISPDMEIYPKDPAPVLTRVLGLEQGDLYNVSKLQLGTHTGTHVDPPLHLFSDEVGVSEMPLEPLVGSARLIDMSGIRRPIEPDDIGKLHAEEILLIKGANDGACLTALCAQYFVDNNIKTIGVDALSIGAPDEEYKVHHILLHAGIIIIEGLELCDVEAGNFFFICLPLKIANADGGPARAILISDRYPALAEYQH</sequence>
<organism evidence="1 2">
    <name type="scientific">Candidatus Methanomarinus sp</name>
    <dbReference type="NCBI Taxonomy" id="3386244"/>
    <lineage>
        <taxon>Archaea</taxon>
        <taxon>Methanobacteriati</taxon>
        <taxon>Methanobacteriota</taxon>
        <taxon>Stenosarchaea group</taxon>
        <taxon>Methanomicrobia</taxon>
        <taxon>Methanosarcinales</taxon>
        <taxon>ANME-2 cluster</taxon>
        <taxon>Candidatus Methanocomedenaceae</taxon>
        <taxon>Candidatus Methanomarinus</taxon>
    </lineage>
</organism>